<name>A0A084GCA7_PSEDA</name>
<accession>A0A084GCA7</accession>
<evidence type="ECO:0000313" key="2">
    <source>
        <dbReference type="Proteomes" id="UP000028545"/>
    </source>
</evidence>
<keyword evidence="2" id="KW-1185">Reference proteome</keyword>
<dbReference type="RefSeq" id="XP_016644768.1">
    <property type="nucleotide sequence ID" value="XM_016785392.1"/>
</dbReference>
<dbReference type="OrthoDB" id="5282002at2759"/>
<sequence length="356" mass="39967">MALTTVTIAASRDLRNVVKTVVNLPDCLLLDQSSDEDSGIERVAESLIHLWYSAFVQPHTIDGIRDRVGPLISEEEWLKLEKITAAPKGLTYEEASRIRQKVTLAPERADYRDRWSFNEATPSARLVSQRFREDGLLLPFGHCRLGFTEPNPSRSVTFEMYCVNATELPKFLEAGGSARIEVSNIVDGAYLGIEKTLSHLCPLLQAPGSNPHATLICVFLNAVMEAAKGTGQDDIENFELLFQYLPITDPLSLVAPHSPDMLRICDARPLVRDVEKYFQMYRSRVGFEKISTKLKVKEKNQNTIFEPWPTQLKIKPGHGGAEEEFRILLGSHLSGMEQNGRGLNLWVDLSAEESER</sequence>
<dbReference type="AlphaFoldDB" id="A0A084GCA7"/>
<dbReference type="HOGENOM" id="CLU_778795_0_0_1"/>
<evidence type="ECO:0008006" key="3">
    <source>
        <dbReference type="Google" id="ProtNLM"/>
    </source>
</evidence>
<dbReference type="KEGG" id="sapo:SAPIO_CDS2349"/>
<dbReference type="OMA" id="AAPIMIH"/>
<protein>
    <recommendedName>
        <fullName evidence="3">DUF4470 domain-containing protein</fullName>
    </recommendedName>
</protein>
<dbReference type="GeneID" id="27721421"/>
<reference evidence="1 2" key="1">
    <citation type="journal article" date="2014" name="Genome Announc.">
        <title>Draft genome sequence of the pathogenic fungus Scedosporium apiospermum.</title>
        <authorList>
            <person name="Vandeputte P."/>
            <person name="Ghamrawi S."/>
            <person name="Rechenmann M."/>
            <person name="Iltis A."/>
            <person name="Giraud S."/>
            <person name="Fleury M."/>
            <person name="Thornton C."/>
            <person name="Delhaes L."/>
            <person name="Meyer W."/>
            <person name="Papon N."/>
            <person name="Bouchara J.P."/>
        </authorList>
    </citation>
    <scope>NUCLEOTIDE SEQUENCE [LARGE SCALE GENOMIC DNA]</scope>
    <source>
        <strain evidence="1 2">IHEM 14462</strain>
    </source>
</reference>
<gene>
    <name evidence="1" type="ORF">SAPIO_CDS2349</name>
</gene>
<comment type="caution">
    <text evidence="1">The sequence shown here is derived from an EMBL/GenBank/DDBJ whole genome shotgun (WGS) entry which is preliminary data.</text>
</comment>
<evidence type="ECO:0000313" key="1">
    <source>
        <dbReference type="EMBL" id="KEZ44969.1"/>
    </source>
</evidence>
<dbReference type="EMBL" id="JOWA01000086">
    <property type="protein sequence ID" value="KEZ44969.1"/>
    <property type="molecule type" value="Genomic_DNA"/>
</dbReference>
<dbReference type="VEuPathDB" id="FungiDB:SAPIO_CDS2349"/>
<dbReference type="Proteomes" id="UP000028545">
    <property type="component" value="Unassembled WGS sequence"/>
</dbReference>
<proteinExistence type="predicted"/>
<organism evidence="1 2">
    <name type="scientific">Pseudallescheria apiosperma</name>
    <name type="common">Scedosporium apiospermum</name>
    <dbReference type="NCBI Taxonomy" id="563466"/>
    <lineage>
        <taxon>Eukaryota</taxon>
        <taxon>Fungi</taxon>
        <taxon>Dikarya</taxon>
        <taxon>Ascomycota</taxon>
        <taxon>Pezizomycotina</taxon>
        <taxon>Sordariomycetes</taxon>
        <taxon>Hypocreomycetidae</taxon>
        <taxon>Microascales</taxon>
        <taxon>Microascaceae</taxon>
        <taxon>Scedosporium</taxon>
    </lineage>
</organism>